<dbReference type="FunFam" id="3.40.50.300:FF:000093">
    <property type="entry name" value="Fidgetin-like 1"/>
    <property type="match status" value="1"/>
</dbReference>
<feature type="region of interest" description="Disordered" evidence="5">
    <location>
        <begin position="237"/>
        <end position="339"/>
    </location>
</feature>
<evidence type="ECO:0000313" key="8">
    <source>
        <dbReference type="Proteomes" id="UP000038830"/>
    </source>
</evidence>
<dbReference type="InterPro" id="IPR050304">
    <property type="entry name" value="MT-severing_AAA_ATPase"/>
</dbReference>
<gene>
    <name evidence="7" type="primary">YTA6</name>
    <name evidence="7" type="ORF">BN1211_0655</name>
</gene>
<dbReference type="FunFam" id="1.10.8.60:FF:000022">
    <property type="entry name" value="Fidgetin like 1"/>
    <property type="match status" value="1"/>
</dbReference>
<keyword evidence="2 4" id="KW-0547">Nucleotide-binding</keyword>
<dbReference type="GO" id="GO:0016887">
    <property type="term" value="F:ATP hydrolysis activity"/>
    <property type="evidence" value="ECO:0007669"/>
    <property type="project" value="InterPro"/>
</dbReference>
<evidence type="ECO:0000256" key="3">
    <source>
        <dbReference type="ARBA" id="ARBA00022840"/>
    </source>
</evidence>
<evidence type="ECO:0000259" key="6">
    <source>
        <dbReference type="SMART" id="SM00382"/>
    </source>
</evidence>
<dbReference type="SMART" id="SM00382">
    <property type="entry name" value="AAA"/>
    <property type="match status" value="1"/>
</dbReference>
<dbReference type="AlphaFoldDB" id="A0A0H5CAI8"/>
<accession>A0A0H5CAI8</accession>
<feature type="domain" description="AAA+ ATPase" evidence="6">
    <location>
        <begin position="406"/>
        <end position="549"/>
    </location>
</feature>
<proteinExistence type="inferred from homology"/>
<feature type="compositionally biased region" description="Low complexity" evidence="5">
    <location>
        <begin position="237"/>
        <end position="255"/>
    </location>
</feature>
<dbReference type="Pfam" id="PF17862">
    <property type="entry name" value="AAA_lid_3"/>
    <property type="match status" value="1"/>
</dbReference>
<dbReference type="PANTHER" id="PTHR23074">
    <property type="entry name" value="AAA DOMAIN-CONTAINING"/>
    <property type="match status" value="1"/>
</dbReference>
<dbReference type="PANTHER" id="PTHR23074:SF81">
    <property type="entry name" value="26S PROTEASOME SUBUNIT YTA6-RELATED"/>
    <property type="match status" value="1"/>
</dbReference>
<dbReference type="Pfam" id="PF09336">
    <property type="entry name" value="Vps4_C"/>
    <property type="match status" value="1"/>
</dbReference>
<dbReference type="SUPFAM" id="SSF52540">
    <property type="entry name" value="P-loop containing nucleoside triphosphate hydrolases"/>
    <property type="match status" value="1"/>
</dbReference>
<dbReference type="Gene3D" id="1.10.8.60">
    <property type="match status" value="1"/>
</dbReference>
<dbReference type="InterPro" id="IPR027417">
    <property type="entry name" value="P-loop_NTPase"/>
</dbReference>
<feature type="compositionally biased region" description="Polar residues" evidence="5">
    <location>
        <begin position="138"/>
        <end position="154"/>
    </location>
</feature>
<dbReference type="GO" id="GO:0005524">
    <property type="term" value="F:ATP binding"/>
    <property type="evidence" value="ECO:0007669"/>
    <property type="project" value="UniProtKB-KW"/>
</dbReference>
<dbReference type="EMBL" id="CDQK01000001">
    <property type="protein sequence ID" value="CEP20719.1"/>
    <property type="molecule type" value="Genomic_DNA"/>
</dbReference>
<evidence type="ECO:0000256" key="5">
    <source>
        <dbReference type="SAM" id="MobiDB-lite"/>
    </source>
</evidence>
<feature type="region of interest" description="Disordered" evidence="5">
    <location>
        <begin position="117"/>
        <end position="188"/>
    </location>
</feature>
<dbReference type="InterPro" id="IPR003960">
    <property type="entry name" value="ATPase_AAA_CS"/>
</dbReference>
<sequence length="654" mass="73019">MQTLQQAVQQVYDSVTSQLSQIITLEITQRDEEALTVYDALLLVTDNEIKSMQQQYNPGHLKSSSLSPLDRVSWDSLLRLRGKVLERRNNVVQRLKAQEPLILSDETQRNARSYSSFMSAFPRKSNSNSGSNGRANSTATDSSNGKSSSGTKDATGQKALSPKLRNVEEFKKPAKPQRVVSASSSKATADITRARCSLELPRRSLDIQRKAPSHRKDRPKSIDLTISQAAVLAWQENSANHENSSSHAHTHSTSTRRVTPPIRSASPIHTNARRKYEYVQPTVNTQINLTPVHRSKSPPPSSSSAQRKKKVPIPQTEGNVVARSPNPNDPPQKKKVYSDPRIEKVMDELHGVDRGACEQILDEILFQGEKLHWDDLAGLEAAKTSLKETVVYPFLRPDLFKGLREPVTGMLLFGPPGTGKTMIAKTVANESQSTFFSISASSLLSKYLGESEKLIRALFYMAKRLSPSIIFFDEIDSLLTARGDGENESSRRVKTEFLIQWSGLSSSTAREDGDDKPRVLVLAATNLPWAIDEAARRRFSRRLYIPLPEFDTRLAQLRKLCQSQKSSLSETDFIIIANQTKGYSNSDITALAKEAAMEPIRDLGENLMSIDYSQIRGLCLEDFEKAMRVIRRSVAPETLKRFEEWAARYGSTGV</sequence>
<dbReference type="Gene3D" id="3.40.50.300">
    <property type="entry name" value="P-loop containing nucleotide triphosphate hydrolases"/>
    <property type="match status" value="1"/>
</dbReference>
<dbReference type="InterPro" id="IPR041569">
    <property type="entry name" value="AAA_lid_3"/>
</dbReference>
<protein>
    <submittedName>
        <fullName evidence="7">YTA6 protein</fullName>
    </submittedName>
</protein>
<evidence type="ECO:0000256" key="4">
    <source>
        <dbReference type="RuleBase" id="RU003651"/>
    </source>
</evidence>
<organism evidence="7 8">
    <name type="scientific">Cyberlindnera jadinii (strain ATCC 18201 / CBS 1600 / BCRC 20928 / JCM 3617 / NBRC 0987 / NRRL Y-1542)</name>
    <name type="common">Torula yeast</name>
    <name type="synonym">Candida utilis</name>
    <dbReference type="NCBI Taxonomy" id="983966"/>
    <lineage>
        <taxon>Eukaryota</taxon>
        <taxon>Fungi</taxon>
        <taxon>Dikarya</taxon>
        <taxon>Ascomycota</taxon>
        <taxon>Saccharomycotina</taxon>
        <taxon>Saccharomycetes</taxon>
        <taxon>Phaffomycetales</taxon>
        <taxon>Phaffomycetaceae</taxon>
        <taxon>Cyberlindnera</taxon>
    </lineage>
</organism>
<evidence type="ECO:0000256" key="2">
    <source>
        <dbReference type="ARBA" id="ARBA00022741"/>
    </source>
</evidence>
<dbReference type="InterPro" id="IPR015415">
    <property type="entry name" value="Spast_Vps4_C"/>
</dbReference>
<evidence type="ECO:0000313" key="7">
    <source>
        <dbReference type="EMBL" id="CEP20719.1"/>
    </source>
</evidence>
<keyword evidence="3 4" id="KW-0067">ATP-binding</keyword>
<dbReference type="CDD" id="cd19509">
    <property type="entry name" value="RecA-like_VPS4-like"/>
    <property type="match status" value="1"/>
</dbReference>
<reference evidence="8" key="1">
    <citation type="journal article" date="2015" name="J. Biotechnol.">
        <title>The structure of the Cyberlindnera jadinii genome and its relation to Candida utilis analyzed by the occurrence of single nucleotide polymorphisms.</title>
        <authorList>
            <person name="Rupp O."/>
            <person name="Brinkrolf K."/>
            <person name="Buerth C."/>
            <person name="Kunigo M."/>
            <person name="Schneider J."/>
            <person name="Jaenicke S."/>
            <person name="Goesmann A."/>
            <person name="Puehler A."/>
            <person name="Jaeger K.-E."/>
            <person name="Ernst J.F."/>
        </authorList>
    </citation>
    <scope>NUCLEOTIDE SEQUENCE [LARGE SCALE GENOMIC DNA]</scope>
    <source>
        <strain evidence="8">ATCC 18201 / CBS 1600 / BCRC 20928 / JCM 3617 / NBRC 0987 / NRRL Y-1542</strain>
    </source>
</reference>
<name>A0A0H5CAI8_CYBJN</name>
<dbReference type="InterPro" id="IPR003593">
    <property type="entry name" value="AAA+_ATPase"/>
</dbReference>
<feature type="compositionally biased region" description="Low complexity" evidence="5">
    <location>
        <begin position="125"/>
        <end position="137"/>
    </location>
</feature>
<dbReference type="Proteomes" id="UP000038830">
    <property type="component" value="Unassembled WGS sequence"/>
</dbReference>
<dbReference type="Pfam" id="PF00004">
    <property type="entry name" value="AAA"/>
    <property type="match status" value="1"/>
</dbReference>
<comment type="similarity">
    <text evidence="1 4">Belongs to the AAA ATPase family.</text>
</comment>
<dbReference type="InterPro" id="IPR003959">
    <property type="entry name" value="ATPase_AAA_core"/>
</dbReference>
<evidence type="ECO:0000256" key="1">
    <source>
        <dbReference type="ARBA" id="ARBA00006914"/>
    </source>
</evidence>
<dbReference type="PROSITE" id="PS00674">
    <property type="entry name" value="AAA"/>
    <property type="match status" value="1"/>
</dbReference>